<organism evidence="1 2">
    <name type="scientific">Panagrolaimus sp. JU765</name>
    <dbReference type="NCBI Taxonomy" id="591449"/>
    <lineage>
        <taxon>Eukaryota</taxon>
        <taxon>Metazoa</taxon>
        <taxon>Ecdysozoa</taxon>
        <taxon>Nematoda</taxon>
        <taxon>Chromadorea</taxon>
        <taxon>Rhabditida</taxon>
        <taxon>Tylenchina</taxon>
        <taxon>Panagrolaimomorpha</taxon>
        <taxon>Panagrolaimoidea</taxon>
        <taxon>Panagrolaimidae</taxon>
        <taxon>Panagrolaimus</taxon>
    </lineage>
</organism>
<evidence type="ECO:0000313" key="2">
    <source>
        <dbReference type="WBParaSite" id="JU765_v2.g12446.t1"/>
    </source>
</evidence>
<name>A0AC34Q2X1_9BILA</name>
<dbReference type="Proteomes" id="UP000887576">
    <property type="component" value="Unplaced"/>
</dbReference>
<sequence>MIPIALVSLLLCVCFCGPKDSRGQIPEKMMGIRLSQKRKISDNNFVKPKITITSNNSDEELEYKDGYVQRKDSKKTRFATDIKFIEPIRRSSSVSCLENFNSRRNSCISNDSIESNQFQGLKKTRFSDSVSVLGENSETIPTQNQPKRKIGIIQRSISVA</sequence>
<protein>
    <submittedName>
        <fullName evidence="2">Uncharacterized protein</fullName>
    </submittedName>
</protein>
<dbReference type="WBParaSite" id="JU765_v2.g12446.t1">
    <property type="protein sequence ID" value="JU765_v2.g12446.t1"/>
    <property type="gene ID" value="JU765_v2.g12446"/>
</dbReference>
<proteinExistence type="predicted"/>
<evidence type="ECO:0000313" key="1">
    <source>
        <dbReference type="Proteomes" id="UP000887576"/>
    </source>
</evidence>
<accession>A0AC34Q2X1</accession>
<reference evidence="2" key="1">
    <citation type="submission" date="2022-11" db="UniProtKB">
        <authorList>
            <consortium name="WormBaseParasite"/>
        </authorList>
    </citation>
    <scope>IDENTIFICATION</scope>
</reference>